<dbReference type="PANTHER" id="PTHR30627">
    <property type="entry name" value="PEPTIDOGLYCAN D,D-TRANSPEPTIDASE"/>
    <property type="match status" value="1"/>
</dbReference>
<evidence type="ECO:0000256" key="1">
    <source>
        <dbReference type="ARBA" id="ARBA00004370"/>
    </source>
</evidence>
<comment type="subcellular location">
    <subcellularLocation>
        <location evidence="1">Membrane</location>
    </subcellularLocation>
</comment>
<feature type="domain" description="Penicillin-binding protein dimerisation" evidence="4">
    <location>
        <begin position="35"/>
        <end position="178"/>
    </location>
</feature>
<sequence length="564" mass="63488">VSWAGLCARLFQVQVLNGERYQTAVVQQSQKKQDIPANRGNIFDRNNRPLTRNIIHYTLSVNPTRVKDKTGLATAISKRTGEPKEKYLKKLNSNSRFEYLERNLQRETLGTLVTTAFEGLNIERKYRRYYPHNHVAAQMLGYTNFDDEGISGIEKDFNTYLKGAPGWVYKTKGWSGKVQHKSGMPFQEPVDGSNIQLTLDLEYQSILEEELLKRQTETNAVSATGLIMDPQTGEVLAMASTPGFDNNKFSSSKADLHRIRSITDQFEPGSTFKVVSAVSAIYDKKISLKEEFNCENGEYQYYTIPIRDHEEYGMLTLPQIIHYSSNIGVIKMIERVGPKTLYTISRDFGFGSRTGISLNGEVTGKLNSIKDWSAVSLGQIAMGHEVGVTAIQLATAYCAVANGGYLVKPRLVRQIMNHAETVVYSEEPAILRKIANEHTMAQIRKMLRGVISKGTGQNADIPGWGIAGKTGTAQKWKNGEYSNDLFISNFIGFFPYENPQLLAFIMLDEPQQPFHWGSEGAAVAFKRVMKRIINMDDSILPPKRDKNPVEYVIRDDVIIQDQQP</sequence>
<keyword evidence="2" id="KW-0472">Membrane</keyword>
<evidence type="ECO:0000256" key="2">
    <source>
        <dbReference type="ARBA" id="ARBA00023136"/>
    </source>
</evidence>
<dbReference type="InterPro" id="IPR012338">
    <property type="entry name" value="Beta-lactam/transpept-like"/>
</dbReference>
<name>A0A381RWP7_9ZZZZ</name>
<dbReference type="InterPro" id="IPR001460">
    <property type="entry name" value="PCN-bd_Tpept"/>
</dbReference>
<dbReference type="Pfam" id="PF03717">
    <property type="entry name" value="PBP_dimer"/>
    <property type="match status" value="1"/>
</dbReference>
<dbReference type="InterPro" id="IPR050515">
    <property type="entry name" value="Beta-lactam/transpept"/>
</dbReference>
<dbReference type="Pfam" id="PF00905">
    <property type="entry name" value="Transpeptidase"/>
    <property type="match status" value="1"/>
</dbReference>
<evidence type="ECO:0000259" key="4">
    <source>
        <dbReference type="Pfam" id="PF03717"/>
    </source>
</evidence>
<dbReference type="InterPro" id="IPR036138">
    <property type="entry name" value="PBP_dimer_sf"/>
</dbReference>
<dbReference type="SUPFAM" id="SSF56519">
    <property type="entry name" value="Penicillin binding protein dimerisation domain"/>
    <property type="match status" value="1"/>
</dbReference>
<protein>
    <recommendedName>
        <fullName evidence="6">Beta-lactamase</fullName>
    </recommendedName>
</protein>
<dbReference type="EMBL" id="UINC01002334">
    <property type="protein sequence ID" value="SUZ95551.1"/>
    <property type="molecule type" value="Genomic_DNA"/>
</dbReference>
<dbReference type="PANTHER" id="PTHR30627:SF1">
    <property type="entry name" value="PEPTIDOGLYCAN D,D-TRANSPEPTIDASE FTSI"/>
    <property type="match status" value="1"/>
</dbReference>
<evidence type="ECO:0000259" key="3">
    <source>
        <dbReference type="Pfam" id="PF00905"/>
    </source>
</evidence>
<dbReference type="AlphaFoldDB" id="A0A381RWP7"/>
<evidence type="ECO:0000313" key="5">
    <source>
        <dbReference type="EMBL" id="SUZ95551.1"/>
    </source>
</evidence>
<dbReference type="GO" id="GO:0005886">
    <property type="term" value="C:plasma membrane"/>
    <property type="evidence" value="ECO:0007669"/>
    <property type="project" value="TreeGrafter"/>
</dbReference>
<dbReference type="Gene3D" id="3.40.710.10">
    <property type="entry name" value="DD-peptidase/beta-lactamase superfamily"/>
    <property type="match status" value="1"/>
</dbReference>
<dbReference type="SUPFAM" id="SSF56601">
    <property type="entry name" value="beta-lactamase/transpeptidase-like"/>
    <property type="match status" value="1"/>
</dbReference>
<dbReference type="GO" id="GO:0008658">
    <property type="term" value="F:penicillin binding"/>
    <property type="evidence" value="ECO:0007669"/>
    <property type="project" value="InterPro"/>
</dbReference>
<reference evidence="5" key="1">
    <citation type="submission" date="2018-05" db="EMBL/GenBank/DDBJ databases">
        <authorList>
            <person name="Lanie J.A."/>
            <person name="Ng W.-L."/>
            <person name="Kazmierczak K.M."/>
            <person name="Andrzejewski T.M."/>
            <person name="Davidsen T.M."/>
            <person name="Wayne K.J."/>
            <person name="Tettelin H."/>
            <person name="Glass J.I."/>
            <person name="Rusch D."/>
            <person name="Podicherti R."/>
            <person name="Tsui H.-C.T."/>
            <person name="Winkler M.E."/>
        </authorList>
    </citation>
    <scope>NUCLEOTIDE SEQUENCE</scope>
</reference>
<dbReference type="Gene3D" id="3.30.450.330">
    <property type="match status" value="1"/>
</dbReference>
<feature type="domain" description="Penicillin-binding protein transpeptidase" evidence="3">
    <location>
        <begin position="225"/>
        <end position="530"/>
    </location>
</feature>
<dbReference type="GO" id="GO:0071555">
    <property type="term" value="P:cell wall organization"/>
    <property type="evidence" value="ECO:0007669"/>
    <property type="project" value="TreeGrafter"/>
</dbReference>
<dbReference type="Gene3D" id="3.90.1310.10">
    <property type="entry name" value="Penicillin-binding protein 2a (Domain 2)"/>
    <property type="match status" value="1"/>
</dbReference>
<dbReference type="InterPro" id="IPR005311">
    <property type="entry name" value="PBP_dimer"/>
</dbReference>
<evidence type="ECO:0008006" key="6">
    <source>
        <dbReference type="Google" id="ProtNLM"/>
    </source>
</evidence>
<proteinExistence type="predicted"/>
<organism evidence="5">
    <name type="scientific">marine metagenome</name>
    <dbReference type="NCBI Taxonomy" id="408172"/>
    <lineage>
        <taxon>unclassified sequences</taxon>
        <taxon>metagenomes</taxon>
        <taxon>ecological metagenomes</taxon>
    </lineage>
</organism>
<feature type="non-terminal residue" evidence="5">
    <location>
        <position position="564"/>
    </location>
</feature>
<feature type="non-terminal residue" evidence="5">
    <location>
        <position position="1"/>
    </location>
</feature>
<accession>A0A381RWP7</accession>
<gene>
    <name evidence="5" type="ORF">METZ01_LOCUS48405</name>
</gene>